<evidence type="ECO:0000313" key="2">
    <source>
        <dbReference type="Proteomes" id="UP000009168"/>
    </source>
</evidence>
<dbReference type="GeneID" id="7840314"/>
<dbReference type="HOGENOM" id="CLU_1638816_0_0_1"/>
<evidence type="ECO:0000313" key="1">
    <source>
        <dbReference type="EMBL" id="EAR89033.2"/>
    </source>
</evidence>
<sequence length="185" mass="21991">MRVASYRIQKFDGMLIILISNLLDIQKKRYKVSNQYKNQAHQPQIKFLFTYLYCQERSQSQIESQIYHKSLNTVLEIKVLQISEPKINYGIDCKLIESHKHQNISIDCNIISIIFNLIASQTKQINEILNAIKIFRESPIFEIILSTHRDLFVNNYKHYFYLKETKYPKNISFAMIKILIEKDVL</sequence>
<proteinExistence type="predicted"/>
<dbReference type="EMBL" id="GG662825">
    <property type="protein sequence ID" value="EAR89033.2"/>
    <property type="molecule type" value="Genomic_DNA"/>
</dbReference>
<protein>
    <submittedName>
        <fullName evidence="1">Uncharacterized protein</fullName>
    </submittedName>
</protein>
<dbReference type="InParanoid" id="Q22UU3"/>
<organism evidence="1 2">
    <name type="scientific">Tetrahymena thermophila (strain SB210)</name>
    <dbReference type="NCBI Taxonomy" id="312017"/>
    <lineage>
        <taxon>Eukaryota</taxon>
        <taxon>Sar</taxon>
        <taxon>Alveolata</taxon>
        <taxon>Ciliophora</taxon>
        <taxon>Intramacronucleata</taxon>
        <taxon>Oligohymenophorea</taxon>
        <taxon>Hymenostomatida</taxon>
        <taxon>Tetrahymenina</taxon>
        <taxon>Tetrahymenidae</taxon>
        <taxon>Tetrahymena</taxon>
    </lineage>
</organism>
<dbReference type="AlphaFoldDB" id="Q22UU3"/>
<accession>Q22UU3</accession>
<name>Q22UU3_TETTS</name>
<gene>
    <name evidence="1" type="ORF">TTHERM_00845880</name>
</gene>
<keyword evidence="2" id="KW-1185">Reference proteome</keyword>
<reference evidence="2" key="1">
    <citation type="journal article" date="2006" name="PLoS Biol.">
        <title>Macronuclear genome sequence of the ciliate Tetrahymena thermophila, a model eukaryote.</title>
        <authorList>
            <person name="Eisen J.A."/>
            <person name="Coyne R.S."/>
            <person name="Wu M."/>
            <person name="Wu D."/>
            <person name="Thiagarajan M."/>
            <person name="Wortman J.R."/>
            <person name="Badger J.H."/>
            <person name="Ren Q."/>
            <person name="Amedeo P."/>
            <person name="Jones K.M."/>
            <person name="Tallon L.J."/>
            <person name="Delcher A.L."/>
            <person name="Salzberg S.L."/>
            <person name="Silva J.C."/>
            <person name="Haas B.J."/>
            <person name="Majoros W.H."/>
            <person name="Farzad M."/>
            <person name="Carlton J.M."/>
            <person name="Smith R.K. Jr."/>
            <person name="Garg J."/>
            <person name="Pearlman R.E."/>
            <person name="Karrer K.M."/>
            <person name="Sun L."/>
            <person name="Manning G."/>
            <person name="Elde N.C."/>
            <person name="Turkewitz A.P."/>
            <person name="Asai D.J."/>
            <person name="Wilkes D.E."/>
            <person name="Wang Y."/>
            <person name="Cai H."/>
            <person name="Collins K."/>
            <person name="Stewart B.A."/>
            <person name="Lee S.R."/>
            <person name="Wilamowska K."/>
            <person name="Weinberg Z."/>
            <person name="Ruzzo W.L."/>
            <person name="Wloga D."/>
            <person name="Gaertig J."/>
            <person name="Frankel J."/>
            <person name="Tsao C.-C."/>
            <person name="Gorovsky M.A."/>
            <person name="Keeling P.J."/>
            <person name="Waller R.F."/>
            <person name="Patron N.J."/>
            <person name="Cherry J.M."/>
            <person name="Stover N.A."/>
            <person name="Krieger C.J."/>
            <person name="del Toro C."/>
            <person name="Ryder H.F."/>
            <person name="Williamson S.C."/>
            <person name="Barbeau R.A."/>
            <person name="Hamilton E.P."/>
            <person name="Orias E."/>
        </authorList>
    </citation>
    <scope>NUCLEOTIDE SEQUENCE [LARGE SCALE GENOMIC DNA]</scope>
    <source>
        <strain evidence="2">SB210</strain>
    </source>
</reference>
<dbReference type="KEGG" id="tet:TTHERM_00845880"/>
<dbReference type="RefSeq" id="XP_001009278.2">
    <property type="nucleotide sequence ID" value="XM_001009278.2"/>
</dbReference>
<dbReference type="Proteomes" id="UP000009168">
    <property type="component" value="Unassembled WGS sequence"/>
</dbReference>